<evidence type="ECO:0000313" key="2">
    <source>
        <dbReference type="Proteomes" id="UP000068243"/>
    </source>
</evidence>
<dbReference type="VEuPathDB" id="FungiDB:ASPNIDRAFT2_1139529"/>
<dbReference type="VEuPathDB" id="FungiDB:M747DRAFT_250212"/>
<dbReference type="VEuPathDB" id="FungiDB:An18g00080"/>
<dbReference type="OrthoDB" id="4407126at2759"/>
<dbReference type="OMA" id="RGANTNY"/>
<comment type="caution">
    <text evidence="1">The sequence shown here is derived from an EMBL/GenBank/DDBJ whole genome shotgun (WGS) entry which is preliminary data.</text>
</comment>
<dbReference type="AlphaFoldDB" id="A0A100IS69"/>
<reference evidence="2" key="1">
    <citation type="journal article" date="2016" name="Genome Announc.">
        <title>Draft genome sequence of Aspergillus niger strain An76.</title>
        <authorList>
            <person name="Gong W."/>
            <person name="Cheng Z."/>
            <person name="Zhang H."/>
            <person name="Liu L."/>
            <person name="Gao P."/>
            <person name="Wang L."/>
        </authorList>
    </citation>
    <scope>NUCLEOTIDE SEQUENCE [LARGE SCALE GENOMIC DNA]</scope>
    <source>
        <strain evidence="2">An76</strain>
    </source>
</reference>
<evidence type="ECO:0000313" key="1">
    <source>
        <dbReference type="EMBL" id="GAQ46337.1"/>
    </source>
</evidence>
<proteinExistence type="predicted"/>
<gene>
    <name evidence="1" type="ORF">ABL_08998</name>
</gene>
<accession>A0A100IS69</accession>
<dbReference type="Proteomes" id="UP000068243">
    <property type="component" value="Unassembled WGS sequence"/>
</dbReference>
<name>A0A100IS69_ASPNG</name>
<sequence length="233" mass="25366">MPDHTIHVVNNSGRKQKYVIIPGPPMMTLGSNNNKHEGGCLVWHAKELDTEQTWDTATTYQLYGWVGTTAEKPGFGVKVTSIDVKDADPATPTTPASTFGLTKNETGDPVMTVKENTAPMDMVRFDFGGDLSPSDGKYIVYGMAKGNRLPDGSVGTRPFAYYPAPTDANAIQFAVIAPVIQLWVCAYDAEEGEIVDFTNAIQHAGMLRFLNTDGALLANVEHRKDGTFEITYS</sequence>
<dbReference type="EMBL" id="BCMY01000020">
    <property type="protein sequence ID" value="GAQ46337.1"/>
    <property type="molecule type" value="Genomic_DNA"/>
</dbReference>
<organism evidence="1 2">
    <name type="scientific">Aspergillus niger</name>
    <dbReference type="NCBI Taxonomy" id="5061"/>
    <lineage>
        <taxon>Eukaryota</taxon>
        <taxon>Fungi</taxon>
        <taxon>Dikarya</taxon>
        <taxon>Ascomycota</taxon>
        <taxon>Pezizomycotina</taxon>
        <taxon>Eurotiomycetes</taxon>
        <taxon>Eurotiomycetidae</taxon>
        <taxon>Eurotiales</taxon>
        <taxon>Aspergillaceae</taxon>
        <taxon>Aspergillus</taxon>
        <taxon>Aspergillus subgen. Circumdati</taxon>
    </lineage>
</organism>
<protein>
    <submittedName>
        <fullName evidence="1">Similar to An18g00080</fullName>
    </submittedName>
</protein>